<dbReference type="AlphaFoldDB" id="A0A227PBI5"/>
<evidence type="ECO:0000313" key="1">
    <source>
        <dbReference type="EMBL" id="OXG07132.1"/>
    </source>
</evidence>
<keyword evidence="2" id="KW-1185">Reference proteome</keyword>
<evidence type="ECO:0008006" key="3">
    <source>
        <dbReference type="Google" id="ProtNLM"/>
    </source>
</evidence>
<accession>A0A227PBI5</accession>
<dbReference type="Pfam" id="PF14107">
    <property type="entry name" value="DUF4280"/>
    <property type="match status" value="1"/>
</dbReference>
<organism evidence="1 2">
    <name type="scientific">Flavobacterium araucananum</name>
    <dbReference type="NCBI Taxonomy" id="946678"/>
    <lineage>
        <taxon>Bacteria</taxon>
        <taxon>Pseudomonadati</taxon>
        <taxon>Bacteroidota</taxon>
        <taxon>Flavobacteriia</taxon>
        <taxon>Flavobacteriales</taxon>
        <taxon>Flavobacteriaceae</taxon>
        <taxon>Flavobacterium</taxon>
    </lineage>
</organism>
<reference evidence="1 2" key="1">
    <citation type="submission" date="2016-11" db="EMBL/GenBank/DDBJ databases">
        <title>Whole genomes of Flavobacteriaceae.</title>
        <authorList>
            <person name="Stine C."/>
            <person name="Li C."/>
            <person name="Tadesse D."/>
        </authorList>
    </citation>
    <scope>NUCLEOTIDE SEQUENCE [LARGE SCALE GENOMIC DNA]</scope>
    <source>
        <strain evidence="1 2">DSM 24704</strain>
    </source>
</reference>
<protein>
    <recommendedName>
        <fullName evidence="3">DUF4280 domain-containing protein</fullName>
    </recommendedName>
</protein>
<gene>
    <name evidence="1" type="ORF">B0A64_09990</name>
</gene>
<name>A0A227PBI5_9FLAO</name>
<evidence type="ECO:0000313" key="2">
    <source>
        <dbReference type="Proteomes" id="UP000214684"/>
    </source>
</evidence>
<dbReference type="OrthoDB" id="619618at2"/>
<dbReference type="RefSeq" id="WP_089479357.1">
    <property type="nucleotide sequence ID" value="NZ_MUGS01000014.1"/>
</dbReference>
<sequence length="110" mass="11746">MHYLKNNALLECSKGLLSSVLNVTSNTKIKNRDGFFATHQDNTAGVNITHFGLCAIAGTCQLNLALSGQPLQWINTVPKVTILDMKPLSEASRCICPMGGIIASTNSGQI</sequence>
<proteinExistence type="predicted"/>
<comment type="caution">
    <text evidence="1">The sequence shown here is derived from an EMBL/GenBank/DDBJ whole genome shotgun (WGS) entry which is preliminary data.</text>
</comment>
<dbReference type="EMBL" id="MUGS01000014">
    <property type="protein sequence ID" value="OXG07132.1"/>
    <property type="molecule type" value="Genomic_DNA"/>
</dbReference>
<dbReference type="Proteomes" id="UP000214684">
    <property type="component" value="Unassembled WGS sequence"/>
</dbReference>
<dbReference type="InterPro" id="IPR025460">
    <property type="entry name" value="DUF4280"/>
</dbReference>